<name>A0A316Z4J5_9BASI</name>
<dbReference type="RefSeq" id="XP_025595404.1">
    <property type="nucleotide sequence ID" value="XM_025739184.1"/>
</dbReference>
<dbReference type="GeneID" id="37266730"/>
<protein>
    <submittedName>
        <fullName evidence="2">Uncharacterized protein</fullName>
    </submittedName>
</protein>
<evidence type="ECO:0000313" key="2">
    <source>
        <dbReference type="EMBL" id="PWN95125.1"/>
    </source>
</evidence>
<proteinExistence type="predicted"/>
<reference evidence="2 3" key="1">
    <citation type="journal article" date="2018" name="Mol. Biol. Evol.">
        <title>Broad Genomic Sampling Reveals a Smut Pathogenic Ancestry of the Fungal Clade Ustilaginomycotina.</title>
        <authorList>
            <person name="Kijpornyongpan T."/>
            <person name="Mondo S.J."/>
            <person name="Barry K."/>
            <person name="Sandor L."/>
            <person name="Lee J."/>
            <person name="Lipzen A."/>
            <person name="Pangilinan J."/>
            <person name="LaButti K."/>
            <person name="Hainaut M."/>
            <person name="Henrissat B."/>
            <person name="Grigoriev I.V."/>
            <person name="Spatafora J.W."/>
            <person name="Aime M.C."/>
        </authorList>
    </citation>
    <scope>NUCLEOTIDE SEQUENCE [LARGE SCALE GENOMIC DNA]</scope>
    <source>
        <strain evidence="2 3">MCA 4186</strain>
    </source>
</reference>
<dbReference type="AlphaFoldDB" id="A0A316Z4J5"/>
<keyword evidence="3" id="KW-1185">Reference proteome</keyword>
<gene>
    <name evidence="2" type="ORF">FA09DRAFT_151072</name>
</gene>
<evidence type="ECO:0000313" key="3">
    <source>
        <dbReference type="Proteomes" id="UP000245946"/>
    </source>
</evidence>
<feature type="region of interest" description="Disordered" evidence="1">
    <location>
        <begin position="1"/>
        <end position="23"/>
    </location>
</feature>
<dbReference type="Proteomes" id="UP000245946">
    <property type="component" value="Unassembled WGS sequence"/>
</dbReference>
<dbReference type="EMBL" id="KZ819306">
    <property type="protein sequence ID" value="PWN95125.1"/>
    <property type="molecule type" value="Genomic_DNA"/>
</dbReference>
<evidence type="ECO:0000256" key="1">
    <source>
        <dbReference type="SAM" id="MobiDB-lite"/>
    </source>
</evidence>
<sequence>MLASREHCISSRKPLASSAPREAPPLAPLSLTARAPRVCFICWPRLRRLQALSTPPPVLLHDPCCHAAERRTSMLAAASRVCLLPLPVEEVFACSSARLAGKSCRKRDVASVTSKVRHRSSWLGFSRIPYLGPLSATRACKKRDKVWAARAETESCWRREPRRRERPSRVCGPPSRREDRFGTGASRVRGLQAHTQFRHAASREVRGLDSLLASLQQLDMRQNSLDSRGIRGLQAESVGHSAARRG</sequence>
<organism evidence="2 3">
    <name type="scientific">Tilletiopsis washingtonensis</name>
    <dbReference type="NCBI Taxonomy" id="58919"/>
    <lineage>
        <taxon>Eukaryota</taxon>
        <taxon>Fungi</taxon>
        <taxon>Dikarya</taxon>
        <taxon>Basidiomycota</taxon>
        <taxon>Ustilaginomycotina</taxon>
        <taxon>Exobasidiomycetes</taxon>
        <taxon>Entylomatales</taxon>
        <taxon>Entylomatales incertae sedis</taxon>
        <taxon>Tilletiopsis</taxon>
    </lineage>
</organism>
<feature type="region of interest" description="Disordered" evidence="1">
    <location>
        <begin position="158"/>
        <end position="187"/>
    </location>
</feature>
<accession>A0A316Z4J5</accession>